<gene>
    <name evidence="2" type="ORF">DFH45_000600</name>
</gene>
<feature type="coiled-coil region" evidence="1">
    <location>
        <begin position="47"/>
        <end position="75"/>
    </location>
</feature>
<sequence length="208" mass="24493">MIDYLVYAFYCDKEFALKNQAKDLLWNVFGTELNKRIHNEYYGDKEFSELNNERNEILKQKKEKAKENSKKIKINEIDTLEDKEKTKIKFFKQNTFSEIDKLELKPQANRILKVLIMLDLIFKEHNKKLLIGQSAKKTVTRATIYKFTGVNGSKVDEHLKELIEKELIELKIQKDKITLECIVKFEVSKTGNSIDLKDSSSILKHMKK</sequence>
<dbReference type="Proteomes" id="UP000821656">
    <property type="component" value="Unassembled WGS sequence"/>
</dbReference>
<proteinExistence type="predicted"/>
<dbReference type="EMBL" id="JABSXK010000001">
    <property type="protein sequence ID" value="NRV07637.1"/>
    <property type="molecule type" value="Genomic_DNA"/>
</dbReference>
<protein>
    <submittedName>
        <fullName evidence="2">Uncharacterized protein</fullName>
    </submittedName>
</protein>
<comment type="caution">
    <text evidence="2">The sequence shown here is derived from an EMBL/GenBank/DDBJ whole genome shotgun (WGS) entry which is preliminary data.</text>
</comment>
<evidence type="ECO:0000256" key="1">
    <source>
        <dbReference type="SAM" id="Coils"/>
    </source>
</evidence>
<accession>A0A9Q5CYI3</accession>
<organism evidence="2 3">
    <name type="scientific">Clostridium beijerinckii</name>
    <name type="common">Clostridium MP</name>
    <dbReference type="NCBI Taxonomy" id="1520"/>
    <lineage>
        <taxon>Bacteria</taxon>
        <taxon>Bacillati</taxon>
        <taxon>Bacillota</taxon>
        <taxon>Clostridia</taxon>
        <taxon>Eubacteriales</taxon>
        <taxon>Clostridiaceae</taxon>
        <taxon>Clostridium</taxon>
    </lineage>
</organism>
<evidence type="ECO:0000313" key="3">
    <source>
        <dbReference type="Proteomes" id="UP000821656"/>
    </source>
</evidence>
<evidence type="ECO:0000313" key="2">
    <source>
        <dbReference type="EMBL" id="NRV07637.1"/>
    </source>
</evidence>
<keyword evidence="1" id="KW-0175">Coiled coil</keyword>
<dbReference type="RefSeq" id="WP_077305475.1">
    <property type="nucleotide sequence ID" value="NZ_CP016090.1"/>
</dbReference>
<name>A0A9Q5CYI3_CLOBE</name>
<reference evidence="2" key="1">
    <citation type="submission" date="2020-05" db="EMBL/GenBank/DDBJ databases">
        <title>Genomic insights into acetone-butanol-ethanol (ABE) fermentation by sequencing solventogenic clostridia strains.</title>
        <authorList>
            <person name="Brown S."/>
        </authorList>
    </citation>
    <scope>NUCLEOTIDE SEQUENCE</scope>
    <source>
        <strain evidence="2">DJ126</strain>
    </source>
</reference>
<dbReference type="AlphaFoldDB" id="A0A9Q5CYI3"/>